<sequence>MKGIYVETQGRELIASLTHKDREVKMLCNSPHLSIFIHCLWHHLSHLPAGKLMDEAVALLRDTVVKTDSKDIFNTLIIADIHGAGGEDEESLSLTLSRYEAVWRRLHDPTVLFGLAMISLVQKLDPSRESALDRELVGRFIASNEKTFLSSFFRYIAPLFQRSTDTRGKGRRRTSSISKSLGSYGDGIGELLEEGMVDEDRTCASLGLLENLIEAPGVDVLAWMRRTHLTDQGGDTALRLIYAFASSYLVQWRPPASSISPVKGGINQASGERLLLACLHFLHRFVKSMTVAELPLMPHLQRCILTALAQPSLGQGAGGSSGLLELLLESLDNTVRLSRAPTSTGTGSSSKGVGRREGGGVEGYLTHERSREDAMRRLRLLLVNALLHHPGHLNRGPGQVSVWLRVADRLFVHLHTEYSITQCIIPVLGSLCQSVRMACMNIEDESTPIPSSEKDPGENVMVDLWTLELRVRLLEKLLLYYLEVTDVSVDADAVSDISLNSTTDLESKEEEEGEASEEKSGGSTASMGTGGLLSLFSTSNPSSKNGRATNGKGGSRLQGRVTVQEWMMEQLVTIFATLLRVCQVRILPRKDCMEVMSAQQALTHVFSRLLARYRKAILEALVEVWCEEGPWLQACDLPHREWEMVELIEGLEYREVMLAVMDHPKSSPDLDRTPRIRLLARLVRHTPLADLYAVVSSIEEFCRSVAAASSNASSLAGDGNGIKTLLSQLLIETWKRVRGMTVESEWRSLRESISELCVALLDSMIADWAGVIGDERAIAKVRGVPEDRQVLEELGLPSVDSSSVLPEVDLVRSVCFTANVTLPQLPTLTLPETMLSRLTSRLTTVFTLPILRVDPGKRPHPLYLLGLYLLDRTVHQSLPTTAWKREVWELYGDASFFRVPTERLGKGKHGPWRPILQAVVHYDREKLTEALSRLTASSTNIFTSRETEALQKAQAVHRFAYLILCGEKDQYLPFLPGLQEKIVELLKTQSHSLVVLREVYLCLRVILFRHSSKYLTGFWPLIITEMVSFFTGMAEKTSPLSEKDEQVLVVICRFLDLIITLAPTEFQLFQWIFVRELSERKDGPEGKGEDGAVGSGGGSSEEVGEGDEGARKTSMTGLKGKVAPVDSAAFFSPTLESLGRRLGGAHWDAPLHMLDVPGGTESKRRPTLEVGTSPGQLETFFATLGDKLLWQSSSPVDEVYVDEQLELEFFELE</sequence>
<dbReference type="Pfam" id="PF24598">
    <property type="entry name" value="DOP1_C"/>
    <property type="match status" value="1"/>
</dbReference>
<dbReference type="EMBL" id="KZ988048">
    <property type="protein sequence ID" value="RKP13329.1"/>
    <property type="molecule type" value="Genomic_DNA"/>
</dbReference>
<protein>
    <recommendedName>
        <fullName evidence="2">DOP1-like C-terminal domain-containing protein</fullName>
    </recommendedName>
</protein>
<feature type="compositionally biased region" description="Low complexity" evidence="1">
    <location>
        <begin position="342"/>
        <end position="352"/>
    </location>
</feature>
<evidence type="ECO:0000313" key="4">
    <source>
        <dbReference type="Proteomes" id="UP000267251"/>
    </source>
</evidence>
<name>A0A4V1IY50_9FUNG</name>
<feature type="domain" description="DOP1-like C-terminal" evidence="2">
    <location>
        <begin position="867"/>
        <end position="1076"/>
    </location>
</feature>
<dbReference type="Proteomes" id="UP000267251">
    <property type="component" value="Unassembled WGS sequence"/>
</dbReference>
<dbReference type="GO" id="GO:0005829">
    <property type="term" value="C:cytosol"/>
    <property type="evidence" value="ECO:0007669"/>
    <property type="project" value="GOC"/>
</dbReference>
<feature type="non-terminal residue" evidence="3">
    <location>
        <position position="1"/>
    </location>
</feature>
<dbReference type="InterPro" id="IPR056457">
    <property type="entry name" value="DOP1_C"/>
</dbReference>
<dbReference type="GO" id="GO:0005768">
    <property type="term" value="C:endosome"/>
    <property type="evidence" value="ECO:0007669"/>
    <property type="project" value="TreeGrafter"/>
</dbReference>
<organism evidence="3 4">
    <name type="scientific">Piptocephalis cylindrospora</name>
    <dbReference type="NCBI Taxonomy" id="1907219"/>
    <lineage>
        <taxon>Eukaryota</taxon>
        <taxon>Fungi</taxon>
        <taxon>Fungi incertae sedis</taxon>
        <taxon>Zoopagomycota</taxon>
        <taxon>Zoopagomycotina</taxon>
        <taxon>Zoopagomycetes</taxon>
        <taxon>Zoopagales</taxon>
        <taxon>Piptocephalidaceae</taxon>
        <taxon>Piptocephalis</taxon>
    </lineage>
</organism>
<dbReference type="InterPro" id="IPR016024">
    <property type="entry name" value="ARM-type_fold"/>
</dbReference>
<feature type="region of interest" description="Disordered" evidence="1">
    <location>
        <begin position="1081"/>
        <end position="1116"/>
    </location>
</feature>
<evidence type="ECO:0000256" key="1">
    <source>
        <dbReference type="SAM" id="MobiDB-lite"/>
    </source>
</evidence>
<proteinExistence type="predicted"/>
<reference evidence="4" key="1">
    <citation type="journal article" date="2018" name="Nat. Microbiol.">
        <title>Leveraging single-cell genomics to expand the fungal tree of life.</title>
        <authorList>
            <person name="Ahrendt S.R."/>
            <person name="Quandt C.A."/>
            <person name="Ciobanu D."/>
            <person name="Clum A."/>
            <person name="Salamov A."/>
            <person name="Andreopoulos B."/>
            <person name="Cheng J.F."/>
            <person name="Woyke T."/>
            <person name="Pelin A."/>
            <person name="Henrissat B."/>
            <person name="Reynolds N.K."/>
            <person name="Benny G.L."/>
            <person name="Smith M.E."/>
            <person name="James T.Y."/>
            <person name="Grigoriev I.V."/>
        </authorList>
    </citation>
    <scope>NUCLEOTIDE SEQUENCE [LARGE SCALE GENOMIC DNA]</scope>
</reference>
<accession>A0A4V1IY50</accession>
<dbReference type="PANTHER" id="PTHR14042">
    <property type="entry name" value="DOPEY-RELATED"/>
    <property type="match status" value="1"/>
</dbReference>
<dbReference type="OrthoDB" id="297643at2759"/>
<dbReference type="SUPFAM" id="SSF48371">
    <property type="entry name" value="ARM repeat"/>
    <property type="match status" value="1"/>
</dbReference>
<feature type="region of interest" description="Disordered" evidence="1">
    <location>
        <begin position="501"/>
        <end position="526"/>
    </location>
</feature>
<evidence type="ECO:0000313" key="3">
    <source>
        <dbReference type="EMBL" id="RKP13329.1"/>
    </source>
</evidence>
<dbReference type="InterPro" id="IPR040314">
    <property type="entry name" value="DOP1"/>
</dbReference>
<dbReference type="GO" id="GO:0006895">
    <property type="term" value="P:Golgi to endosome transport"/>
    <property type="evidence" value="ECO:0007669"/>
    <property type="project" value="InterPro"/>
</dbReference>
<dbReference type="GO" id="GO:0005802">
    <property type="term" value="C:trans-Golgi network"/>
    <property type="evidence" value="ECO:0007669"/>
    <property type="project" value="TreeGrafter"/>
</dbReference>
<keyword evidence="4" id="KW-1185">Reference proteome</keyword>
<feature type="region of interest" description="Disordered" evidence="1">
    <location>
        <begin position="338"/>
        <end position="361"/>
    </location>
</feature>
<evidence type="ECO:0000259" key="2">
    <source>
        <dbReference type="Pfam" id="PF24598"/>
    </source>
</evidence>
<gene>
    <name evidence="3" type="ORF">BJ684DRAFT_16260</name>
</gene>
<dbReference type="PANTHER" id="PTHR14042:SF24">
    <property type="entry name" value="PROTEIN DOPEY-1 HOMOLOG"/>
    <property type="match status" value="1"/>
</dbReference>
<feature type="compositionally biased region" description="Basic and acidic residues" evidence="1">
    <location>
        <begin position="1081"/>
        <end position="1090"/>
    </location>
</feature>
<dbReference type="AlphaFoldDB" id="A0A4V1IY50"/>